<dbReference type="InterPro" id="IPR011006">
    <property type="entry name" value="CheY-like_superfamily"/>
</dbReference>
<dbReference type="PIRSF" id="PIRSF036625">
    <property type="entry name" value="GAF_ANTAR"/>
    <property type="match status" value="1"/>
</dbReference>
<evidence type="ECO:0000256" key="1">
    <source>
        <dbReference type="ARBA" id="ARBA00022679"/>
    </source>
</evidence>
<dbReference type="SMART" id="SM00065">
    <property type="entry name" value="GAF"/>
    <property type="match status" value="1"/>
</dbReference>
<sequence length="223" mass="24265">MTDQAGDFGDLAMSLHNQTGVLATVEGVLEFAVQALHYDHASVILIRRRQAETVAATDPLVTAADQLQIDLQEGPSLLAITGHENVLVKDTATDPRWPQWAPTAARNGIRSALAIRLFTAHSTSGALNLISSQPYVFNEGDLEAAQLLGLHASVALASARLEDSLHQAVDSRKEVGQAVGRLMERYKLDAVQAFTVLQRYSQDRNQRLSIVARHVIDTGRLPE</sequence>
<keyword evidence="3" id="KW-0805">Transcription regulation</keyword>
<keyword evidence="2" id="KW-0418">Kinase</keyword>
<evidence type="ECO:0000313" key="7">
    <source>
        <dbReference type="Proteomes" id="UP001501222"/>
    </source>
</evidence>
<evidence type="ECO:0000313" key="6">
    <source>
        <dbReference type="EMBL" id="GAA3546822.1"/>
    </source>
</evidence>
<name>A0ABP6W5I8_9ACTN</name>
<dbReference type="Proteomes" id="UP001501222">
    <property type="component" value="Unassembled WGS sequence"/>
</dbReference>
<dbReference type="Gene3D" id="1.10.10.10">
    <property type="entry name" value="Winged helix-like DNA-binding domain superfamily/Winged helix DNA-binding domain"/>
    <property type="match status" value="1"/>
</dbReference>
<dbReference type="Pfam" id="PF13185">
    <property type="entry name" value="GAF_2"/>
    <property type="match status" value="1"/>
</dbReference>
<evidence type="ECO:0000259" key="5">
    <source>
        <dbReference type="PROSITE" id="PS50921"/>
    </source>
</evidence>
<keyword evidence="1" id="KW-0808">Transferase</keyword>
<dbReference type="InterPro" id="IPR012074">
    <property type="entry name" value="GAF_ANTAR"/>
</dbReference>
<dbReference type="Pfam" id="PF03861">
    <property type="entry name" value="ANTAR"/>
    <property type="match status" value="1"/>
</dbReference>
<gene>
    <name evidence="6" type="ORF">GCM10022235_13140</name>
</gene>
<dbReference type="InterPro" id="IPR036388">
    <property type="entry name" value="WH-like_DNA-bd_sf"/>
</dbReference>
<accession>A0ABP6W5I8</accession>
<dbReference type="RefSeq" id="WP_344838339.1">
    <property type="nucleotide sequence ID" value="NZ_BAABAA010000001.1"/>
</dbReference>
<dbReference type="InterPro" id="IPR005561">
    <property type="entry name" value="ANTAR"/>
</dbReference>
<dbReference type="EMBL" id="BAABAA010000001">
    <property type="protein sequence ID" value="GAA3546822.1"/>
    <property type="molecule type" value="Genomic_DNA"/>
</dbReference>
<comment type="caution">
    <text evidence="6">The sequence shown here is derived from an EMBL/GenBank/DDBJ whole genome shotgun (WGS) entry which is preliminary data.</text>
</comment>
<proteinExistence type="predicted"/>
<organism evidence="6 7">
    <name type="scientific">Kribbella ginsengisoli</name>
    <dbReference type="NCBI Taxonomy" id="363865"/>
    <lineage>
        <taxon>Bacteria</taxon>
        <taxon>Bacillati</taxon>
        <taxon>Actinomycetota</taxon>
        <taxon>Actinomycetes</taxon>
        <taxon>Propionibacteriales</taxon>
        <taxon>Kribbellaceae</taxon>
        <taxon>Kribbella</taxon>
    </lineage>
</organism>
<protein>
    <submittedName>
        <fullName evidence="6">GAF and ANTAR domain-containing protein</fullName>
    </submittedName>
</protein>
<dbReference type="PROSITE" id="PS50921">
    <property type="entry name" value="ANTAR"/>
    <property type="match status" value="1"/>
</dbReference>
<dbReference type="SMART" id="SM01012">
    <property type="entry name" value="ANTAR"/>
    <property type="match status" value="1"/>
</dbReference>
<dbReference type="SUPFAM" id="SSF55781">
    <property type="entry name" value="GAF domain-like"/>
    <property type="match status" value="1"/>
</dbReference>
<reference evidence="7" key="1">
    <citation type="journal article" date="2019" name="Int. J. Syst. Evol. Microbiol.">
        <title>The Global Catalogue of Microorganisms (GCM) 10K type strain sequencing project: providing services to taxonomists for standard genome sequencing and annotation.</title>
        <authorList>
            <consortium name="The Broad Institute Genomics Platform"/>
            <consortium name="The Broad Institute Genome Sequencing Center for Infectious Disease"/>
            <person name="Wu L."/>
            <person name="Ma J."/>
        </authorList>
    </citation>
    <scope>NUCLEOTIDE SEQUENCE [LARGE SCALE GENOMIC DNA]</scope>
    <source>
        <strain evidence="7">JCM 16928</strain>
    </source>
</reference>
<keyword evidence="7" id="KW-1185">Reference proteome</keyword>
<evidence type="ECO:0000256" key="3">
    <source>
        <dbReference type="ARBA" id="ARBA00023015"/>
    </source>
</evidence>
<keyword evidence="4" id="KW-0804">Transcription</keyword>
<evidence type="ECO:0000256" key="4">
    <source>
        <dbReference type="ARBA" id="ARBA00023163"/>
    </source>
</evidence>
<dbReference type="Gene3D" id="3.30.450.40">
    <property type="match status" value="1"/>
</dbReference>
<dbReference type="InterPro" id="IPR003018">
    <property type="entry name" value="GAF"/>
</dbReference>
<dbReference type="InterPro" id="IPR029016">
    <property type="entry name" value="GAF-like_dom_sf"/>
</dbReference>
<feature type="domain" description="ANTAR" evidence="5">
    <location>
        <begin position="155"/>
        <end position="216"/>
    </location>
</feature>
<evidence type="ECO:0000256" key="2">
    <source>
        <dbReference type="ARBA" id="ARBA00022777"/>
    </source>
</evidence>
<dbReference type="SUPFAM" id="SSF52172">
    <property type="entry name" value="CheY-like"/>
    <property type="match status" value="1"/>
</dbReference>